<dbReference type="InterPro" id="IPR013587">
    <property type="entry name" value="Nitrate/nitrite_sensing"/>
</dbReference>
<protein>
    <submittedName>
        <fullName evidence="7">Nitrate- and nitrite sensing domain-containing protein</fullName>
    </submittedName>
</protein>
<evidence type="ECO:0000256" key="3">
    <source>
        <dbReference type="PROSITE-ProRule" id="PRU00284"/>
    </source>
</evidence>
<proteinExistence type="inferred from homology"/>
<dbReference type="GO" id="GO:0006935">
    <property type="term" value="P:chemotaxis"/>
    <property type="evidence" value="ECO:0007669"/>
    <property type="project" value="UniProtKB-KW"/>
</dbReference>
<dbReference type="EMBL" id="JAPHEH010000001">
    <property type="protein sequence ID" value="MDG4475556.1"/>
    <property type="molecule type" value="Genomic_DNA"/>
</dbReference>
<dbReference type="PANTHER" id="PTHR43531:SF11">
    <property type="entry name" value="METHYL-ACCEPTING CHEMOTAXIS PROTEIN 3"/>
    <property type="match status" value="1"/>
</dbReference>
<dbReference type="GO" id="GO:0005886">
    <property type="term" value="C:plasma membrane"/>
    <property type="evidence" value="ECO:0007669"/>
    <property type="project" value="TreeGrafter"/>
</dbReference>
<dbReference type="InterPro" id="IPR004089">
    <property type="entry name" value="MCPsignal_dom"/>
</dbReference>
<evidence type="ECO:0000259" key="6">
    <source>
        <dbReference type="PROSITE" id="PS50906"/>
    </source>
</evidence>
<keyword evidence="8" id="KW-1185">Reference proteome</keyword>
<reference evidence="7" key="1">
    <citation type="journal article" date="2022" name="bioRxiv">
        <title>Thiovibrio frasassiensisgen. nov., sp. nov., an autotrophic, elemental sulfur disproportionating bacterium isolated from sulfidic karst sediment, and proposal of Thiovibrionaceae fam. nov.</title>
        <authorList>
            <person name="Aronson H."/>
            <person name="Thomas C."/>
            <person name="Bhattacharyya M."/>
            <person name="Eckstein S."/>
            <person name="Jensen S."/>
            <person name="Barco R."/>
            <person name="Macalady J."/>
            <person name="Amend J."/>
        </authorList>
    </citation>
    <scope>NUCLEOTIDE SEQUENCE</scope>
    <source>
        <strain evidence="7">RS19-109</strain>
    </source>
</reference>
<dbReference type="Proteomes" id="UP001154240">
    <property type="component" value="Unassembled WGS sequence"/>
</dbReference>
<dbReference type="Pfam" id="PF08376">
    <property type="entry name" value="NIT"/>
    <property type="match status" value="1"/>
</dbReference>
<accession>A0A9X4MFU6</accession>
<dbReference type="PROSITE" id="PS50111">
    <property type="entry name" value="CHEMOTAXIS_TRANSDUC_2"/>
    <property type="match status" value="1"/>
</dbReference>
<organism evidence="7 8">
    <name type="scientific">Thiovibrio frasassiensis</name>
    <dbReference type="NCBI Taxonomy" id="2984131"/>
    <lineage>
        <taxon>Bacteria</taxon>
        <taxon>Pseudomonadati</taxon>
        <taxon>Thermodesulfobacteriota</taxon>
        <taxon>Desulfobulbia</taxon>
        <taxon>Desulfobulbales</taxon>
        <taxon>Thiovibrionaceae</taxon>
        <taxon>Thiovibrio</taxon>
    </lineage>
</organism>
<dbReference type="InterPro" id="IPR010910">
    <property type="entry name" value="Nitrate/nitrite_sensing_bac"/>
</dbReference>
<dbReference type="GO" id="GO:0004888">
    <property type="term" value="F:transmembrane signaling receptor activity"/>
    <property type="evidence" value="ECO:0007669"/>
    <property type="project" value="TreeGrafter"/>
</dbReference>
<evidence type="ECO:0000256" key="4">
    <source>
        <dbReference type="SAM" id="Coils"/>
    </source>
</evidence>
<feature type="domain" description="Methyl-accepting transducer" evidence="5">
    <location>
        <begin position="350"/>
        <end position="579"/>
    </location>
</feature>
<evidence type="ECO:0000259" key="5">
    <source>
        <dbReference type="PROSITE" id="PS50111"/>
    </source>
</evidence>
<feature type="domain" description="NIT" evidence="6">
    <location>
        <begin position="53"/>
        <end position="303"/>
    </location>
</feature>
<dbReference type="SUPFAM" id="SSF58104">
    <property type="entry name" value="Methyl-accepting chemotaxis protein (MCP) signaling domain"/>
    <property type="match status" value="1"/>
</dbReference>
<keyword evidence="1" id="KW-0145">Chemotaxis</keyword>
<comment type="similarity">
    <text evidence="2">Belongs to the methyl-accepting chemotaxis (MCP) protein family.</text>
</comment>
<dbReference type="InterPro" id="IPR051310">
    <property type="entry name" value="MCP_chemotaxis"/>
</dbReference>
<dbReference type="RefSeq" id="WP_307632529.1">
    <property type="nucleotide sequence ID" value="NZ_JAPHEH010000001.1"/>
</dbReference>
<dbReference type="Pfam" id="PF00015">
    <property type="entry name" value="MCPsignal"/>
    <property type="match status" value="1"/>
</dbReference>
<dbReference type="PROSITE" id="PS50906">
    <property type="entry name" value="NIT"/>
    <property type="match status" value="1"/>
</dbReference>
<comment type="caution">
    <text evidence="7">The sequence shown here is derived from an EMBL/GenBank/DDBJ whole genome shotgun (WGS) entry which is preliminary data.</text>
</comment>
<feature type="coiled-coil region" evidence="4">
    <location>
        <begin position="522"/>
        <end position="595"/>
    </location>
</feature>
<dbReference type="Gene3D" id="1.10.287.950">
    <property type="entry name" value="Methyl-accepting chemotaxis protein"/>
    <property type="match status" value="1"/>
</dbReference>
<keyword evidence="3" id="KW-0807">Transducer</keyword>
<dbReference type="SMART" id="SM00283">
    <property type="entry name" value="MA"/>
    <property type="match status" value="1"/>
</dbReference>
<evidence type="ECO:0000256" key="1">
    <source>
        <dbReference type="ARBA" id="ARBA00022500"/>
    </source>
</evidence>
<evidence type="ECO:0000256" key="2">
    <source>
        <dbReference type="ARBA" id="ARBA00029447"/>
    </source>
</evidence>
<evidence type="ECO:0000313" key="8">
    <source>
        <dbReference type="Proteomes" id="UP001154240"/>
    </source>
</evidence>
<sequence>MNFVKQLTIKGMLRLLVCLPLLFLVASLLLNSAESYTNLRQAESLKELAAIAALNTEIAHEAQKERGMTAGFLGSKGLKFADRLPAQRGETDQRIAALQDFLAHSKADKADPALREKLQTALAGIGTITTLRQQVDAQAIAGSEAIGFYTGVIHDFLSTIPMIARTSPDQKIMKALTAYYNFVEAKERMGIERAVLSNTFANDSFAPGMYRQCVEILSAQKVFLDTFQAFAEDQAKEFYKEKMTAPAVGEVAAMETVALDRHLEGGFGIQPEHWFDTITKKIELMKEVETWLGADLVALADSHMQEGRSSLISTASSALIVIALSVLMAAYLSSLIVGTLEQISDELTNGATEVNAAAGQVSSVSQSLADGAGNQAAAIEETSASLEEIAAVTKQNADNVAQANTLAGEARQVIDTANESMGLLTQSMGEIAKASEETSKIVKTIDEIAFQTNLLALNAAVEAARAGEAGAGFAVVADEVRNLAMRASEAAKNTAGLIEGTVSKVQAGSKLVSATNLSFREAAESTAKIAMLMSEIANASQEQATGVGQVNLAVTELDTVTQQNAATAEETASASEELNAQAEQMKETVRTLTALVRGTD</sequence>
<evidence type="ECO:0000313" key="7">
    <source>
        <dbReference type="EMBL" id="MDG4475556.1"/>
    </source>
</evidence>
<name>A0A9X4MFU6_9BACT</name>
<dbReference type="AlphaFoldDB" id="A0A9X4MFU6"/>
<keyword evidence="4" id="KW-0175">Coiled coil</keyword>
<dbReference type="PANTHER" id="PTHR43531">
    <property type="entry name" value="PROTEIN ICFG"/>
    <property type="match status" value="1"/>
</dbReference>
<reference evidence="7" key="2">
    <citation type="submission" date="2022-10" db="EMBL/GenBank/DDBJ databases">
        <authorList>
            <person name="Aronson H.S."/>
        </authorList>
    </citation>
    <scope>NUCLEOTIDE SEQUENCE</scope>
    <source>
        <strain evidence="7">RS19-109</strain>
    </source>
</reference>
<gene>
    <name evidence="7" type="ORF">OLX77_05200</name>
</gene>
<dbReference type="GO" id="GO:0007165">
    <property type="term" value="P:signal transduction"/>
    <property type="evidence" value="ECO:0007669"/>
    <property type="project" value="UniProtKB-KW"/>
</dbReference>